<accession>A0A099K8F9</accession>
<dbReference type="InterPro" id="IPR008757">
    <property type="entry name" value="Peptidase_M6-like_domain"/>
</dbReference>
<dbReference type="Pfam" id="PF04151">
    <property type="entry name" value="PPC"/>
    <property type="match status" value="2"/>
</dbReference>
<feature type="signal peptide" evidence="2">
    <location>
        <begin position="1"/>
        <end position="31"/>
    </location>
</feature>
<sequence length="813" mass="86849">MKNSKLLNSKLTLLSSVIMASLYGLSFNTLAEQADSKVISVTQADGSELNIRRWGDEFSHGWETEDGFSVIKNEKTGLWYFAQADNDGELVSSKTRVKKGESKRESSKLLRRGGKAKQRIDQRRKQAHNKNAFSRANIDGDDAVSGGYASSLSKTTISGTINVPIMLLNFADTNSSNSRNNFNDFLFSDSKGLTAYYDEVSYGKLTIQGGSSGVIDWVELPESHQFYGKNNSAGYDANIGVMIGDALDIADANVDFSQYADENNDCAVDLIAFVYQGNGEHQAVGASNDIWAHKYSMYYLESEGDGDGKYETNDACPSDNSKNMIINDYFVAPELSTAGGRANVGTFAHEFGHVFGLPDLYDTNGSTDGANAGGGDWTLMASGSKTGPTRDGESPAHISAWGKYMLGWIDPIKVNGTDLSDFELRESANNAEAILFENPSNENEYFIVENKNQRGFDAYTPGTGLLVWHIDDDIAAPGSNFQTQGNVNTVSCDLGYQDCSNYHNGVSVVSADYYYDMEHDYNDGDEHDTFGSDGDGGSSEYGSSKDLDTEFASNSEVNSNWWDNSTSDFSMSNISAKGNTMTLDLGEGGSGGGTTPPTGDDLVLENGSNETISASAGESVVASIEVPVDASNLVIDIVHNSGGDADLYVNYGSVSDSNSADCFLNTGSSTEVCDEGEFGATKAGTYFVTVKGYSGKSFDDVTLSASYDSDDGGTGGGTAETSYDVGVASGKYQHFEIQVPTGASSVTIDLDKNGGSAMLLVKQGSEASAREYDERDTSGNNITLNNPASGTWFIAIRGRNSGVSNGTLTVLIE</sequence>
<keyword evidence="2" id="KW-0732">Signal</keyword>
<feature type="domain" description="Peptidase C-terminal archaeal/bacterial" evidence="3">
    <location>
        <begin position="733"/>
        <end position="798"/>
    </location>
</feature>
<dbReference type="RefSeq" id="WP_033084711.1">
    <property type="nucleotide sequence ID" value="NZ_JQEC01000077.1"/>
</dbReference>
<evidence type="ECO:0000313" key="6">
    <source>
        <dbReference type="Proteomes" id="UP000029868"/>
    </source>
</evidence>
<feature type="chain" id="PRO_5001947940" evidence="2">
    <location>
        <begin position="32"/>
        <end position="813"/>
    </location>
</feature>
<feature type="region of interest" description="Disordered" evidence="1">
    <location>
        <begin position="580"/>
        <end position="601"/>
    </location>
</feature>
<feature type="domain" description="Peptidase C-terminal archaeal/bacterial" evidence="3">
    <location>
        <begin position="621"/>
        <end position="691"/>
    </location>
</feature>
<dbReference type="PANTHER" id="PTHR41775:SF1">
    <property type="entry name" value="PEPTIDASE M6-LIKE DOMAIN-CONTAINING PROTEIN"/>
    <property type="match status" value="1"/>
</dbReference>
<dbReference type="PANTHER" id="PTHR41775">
    <property type="entry name" value="SECRETED PROTEIN-RELATED"/>
    <property type="match status" value="1"/>
</dbReference>
<keyword evidence="5" id="KW-0645">Protease</keyword>
<organism evidence="5 6">
    <name type="scientific">Colwellia psychrerythraea</name>
    <name type="common">Vibrio psychroerythus</name>
    <dbReference type="NCBI Taxonomy" id="28229"/>
    <lineage>
        <taxon>Bacteria</taxon>
        <taxon>Pseudomonadati</taxon>
        <taxon>Pseudomonadota</taxon>
        <taxon>Gammaproteobacteria</taxon>
        <taxon>Alteromonadales</taxon>
        <taxon>Colwelliaceae</taxon>
        <taxon>Colwellia</taxon>
    </lineage>
</organism>
<dbReference type="GO" id="GO:0006508">
    <property type="term" value="P:proteolysis"/>
    <property type="evidence" value="ECO:0007669"/>
    <property type="project" value="UniProtKB-KW"/>
</dbReference>
<dbReference type="AlphaFoldDB" id="A0A099K8F9"/>
<dbReference type="Pfam" id="PF05547">
    <property type="entry name" value="Peptidase_M6"/>
    <property type="match status" value="1"/>
</dbReference>
<keyword evidence="5" id="KW-0482">Metalloprotease</keyword>
<dbReference type="EMBL" id="JQEC01000077">
    <property type="protein sequence ID" value="KGJ86382.1"/>
    <property type="molecule type" value="Genomic_DNA"/>
</dbReference>
<dbReference type="GO" id="GO:0008237">
    <property type="term" value="F:metallopeptidase activity"/>
    <property type="evidence" value="ECO:0007669"/>
    <property type="project" value="UniProtKB-KW"/>
</dbReference>
<gene>
    <name evidence="5" type="ORF">GAB14E_0846</name>
</gene>
<comment type="caution">
    <text evidence="5">The sequence shown here is derived from an EMBL/GenBank/DDBJ whole genome shotgun (WGS) entry which is preliminary data.</text>
</comment>
<dbReference type="Gene3D" id="2.60.120.380">
    <property type="match status" value="2"/>
</dbReference>
<evidence type="ECO:0000313" key="5">
    <source>
        <dbReference type="EMBL" id="KGJ86382.1"/>
    </source>
</evidence>
<evidence type="ECO:0000259" key="4">
    <source>
        <dbReference type="Pfam" id="PF05547"/>
    </source>
</evidence>
<evidence type="ECO:0000256" key="1">
    <source>
        <dbReference type="SAM" id="MobiDB-lite"/>
    </source>
</evidence>
<evidence type="ECO:0000256" key="2">
    <source>
        <dbReference type="SAM" id="SignalP"/>
    </source>
</evidence>
<feature type="compositionally biased region" description="Basic and acidic residues" evidence="1">
    <location>
        <begin position="98"/>
        <end position="108"/>
    </location>
</feature>
<feature type="region of interest" description="Disordered" evidence="1">
    <location>
        <begin position="524"/>
        <end position="553"/>
    </location>
</feature>
<dbReference type="NCBIfam" id="TIGR03296">
    <property type="entry name" value="M6dom_TIGR03296"/>
    <property type="match status" value="1"/>
</dbReference>
<dbReference type="PATRIC" id="fig|28229.3.peg.4799"/>
<name>A0A099K8F9_COLPS</name>
<reference evidence="5 6" key="1">
    <citation type="submission" date="2014-08" db="EMBL/GenBank/DDBJ databases">
        <title>Genomic and Phenotypic Diversity of Colwellia psychrerythraea strains from Disparate Marine Basins.</title>
        <authorList>
            <person name="Techtmann S.M."/>
            <person name="Stelling S.C."/>
            <person name="Utturkar S.M."/>
            <person name="Alshibli N."/>
            <person name="Harris A."/>
            <person name="Brown S.D."/>
            <person name="Hazen T.C."/>
        </authorList>
    </citation>
    <scope>NUCLEOTIDE SEQUENCE [LARGE SCALE GENOMIC DNA]</scope>
    <source>
        <strain evidence="5 6">GAB14E</strain>
    </source>
</reference>
<evidence type="ECO:0000259" key="3">
    <source>
        <dbReference type="Pfam" id="PF04151"/>
    </source>
</evidence>
<dbReference type="OrthoDB" id="275270at2"/>
<dbReference type="SUPFAM" id="SSF55486">
    <property type="entry name" value="Metalloproteases ('zincins'), catalytic domain"/>
    <property type="match status" value="1"/>
</dbReference>
<proteinExistence type="predicted"/>
<keyword evidence="5" id="KW-0378">Hydrolase</keyword>
<feature type="region of interest" description="Disordered" evidence="1">
    <location>
        <begin position="93"/>
        <end position="138"/>
    </location>
</feature>
<dbReference type="InterPro" id="IPR007280">
    <property type="entry name" value="Peptidase_C_arc/bac"/>
</dbReference>
<dbReference type="Proteomes" id="UP000029868">
    <property type="component" value="Unassembled WGS sequence"/>
</dbReference>
<feature type="domain" description="Peptidase M6-like" evidence="4">
    <location>
        <begin position="188"/>
        <end position="403"/>
    </location>
</feature>
<protein>
    <submittedName>
        <fullName evidence="5">M6 family metalloprotease domain protein</fullName>
    </submittedName>
</protein>